<dbReference type="EMBL" id="ML977328">
    <property type="protein sequence ID" value="KAF2113480.1"/>
    <property type="molecule type" value="Genomic_DNA"/>
</dbReference>
<keyword evidence="2" id="KW-1185">Reference proteome</keyword>
<organism evidence="1 2">
    <name type="scientific">Lophiotrema nucula</name>
    <dbReference type="NCBI Taxonomy" id="690887"/>
    <lineage>
        <taxon>Eukaryota</taxon>
        <taxon>Fungi</taxon>
        <taxon>Dikarya</taxon>
        <taxon>Ascomycota</taxon>
        <taxon>Pezizomycotina</taxon>
        <taxon>Dothideomycetes</taxon>
        <taxon>Pleosporomycetidae</taxon>
        <taxon>Pleosporales</taxon>
        <taxon>Lophiotremataceae</taxon>
        <taxon>Lophiotrema</taxon>
    </lineage>
</organism>
<name>A0A6A5Z252_9PLEO</name>
<reference evidence="1" key="1">
    <citation type="journal article" date="2020" name="Stud. Mycol.">
        <title>101 Dothideomycetes genomes: a test case for predicting lifestyles and emergence of pathogens.</title>
        <authorList>
            <person name="Haridas S."/>
            <person name="Albert R."/>
            <person name="Binder M."/>
            <person name="Bloem J."/>
            <person name="Labutti K."/>
            <person name="Salamov A."/>
            <person name="Andreopoulos B."/>
            <person name="Baker S."/>
            <person name="Barry K."/>
            <person name="Bills G."/>
            <person name="Bluhm B."/>
            <person name="Cannon C."/>
            <person name="Castanera R."/>
            <person name="Culley D."/>
            <person name="Daum C."/>
            <person name="Ezra D."/>
            <person name="Gonzalez J."/>
            <person name="Henrissat B."/>
            <person name="Kuo A."/>
            <person name="Liang C."/>
            <person name="Lipzen A."/>
            <person name="Lutzoni F."/>
            <person name="Magnuson J."/>
            <person name="Mondo S."/>
            <person name="Nolan M."/>
            <person name="Ohm R."/>
            <person name="Pangilinan J."/>
            <person name="Park H.-J."/>
            <person name="Ramirez L."/>
            <person name="Alfaro M."/>
            <person name="Sun H."/>
            <person name="Tritt A."/>
            <person name="Yoshinaga Y."/>
            <person name="Zwiers L.-H."/>
            <person name="Turgeon B."/>
            <person name="Goodwin S."/>
            <person name="Spatafora J."/>
            <person name="Crous P."/>
            <person name="Grigoriev I."/>
        </authorList>
    </citation>
    <scope>NUCLEOTIDE SEQUENCE</scope>
    <source>
        <strain evidence="1">CBS 627.86</strain>
    </source>
</reference>
<sequence>MSYQPLGGFFWTPYFVFDAYGRMMLGFSNVADFLGSGRMISCRELMMKEGGNGFWRLFLVVFRSCGTEKCPGRLQFCCAGCQHIAHVSQLSLHMHHSLDLSHPEDHPTYQIPPIPNAENFPFRNSPQLRCRFHPRPRCFRLNNKPRLPSRLFQKTSGSEDHRMNPRCGAMTVR</sequence>
<evidence type="ECO:0000313" key="1">
    <source>
        <dbReference type="EMBL" id="KAF2113480.1"/>
    </source>
</evidence>
<gene>
    <name evidence="1" type="ORF">BDV96DRAFT_126684</name>
</gene>
<evidence type="ECO:0000313" key="2">
    <source>
        <dbReference type="Proteomes" id="UP000799770"/>
    </source>
</evidence>
<protein>
    <submittedName>
        <fullName evidence="1">Uncharacterized protein</fullName>
    </submittedName>
</protein>
<proteinExistence type="predicted"/>
<dbReference type="AlphaFoldDB" id="A0A6A5Z252"/>
<dbReference type="Proteomes" id="UP000799770">
    <property type="component" value="Unassembled WGS sequence"/>
</dbReference>
<accession>A0A6A5Z252</accession>